<name>A0A917L979_9ACTN</name>
<keyword evidence="2" id="KW-0418">Kinase</keyword>
<comment type="caution">
    <text evidence="2">The sequence shown here is derived from an EMBL/GenBank/DDBJ whole genome shotgun (WGS) entry which is preliminary data.</text>
</comment>
<dbReference type="InterPro" id="IPR013785">
    <property type="entry name" value="Aldolase_TIM"/>
</dbReference>
<reference evidence="2" key="1">
    <citation type="journal article" date="2014" name="Int. J. Syst. Evol. Microbiol.">
        <title>Complete genome sequence of Corynebacterium casei LMG S-19264T (=DSM 44701T), isolated from a smear-ripened cheese.</title>
        <authorList>
            <consortium name="US DOE Joint Genome Institute (JGI-PGF)"/>
            <person name="Walter F."/>
            <person name="Albersmeier A."/>
            <person name="Kalinowski J."/>
            <person name="Ruckert C."/>
        </authorList>
    </citation>
    <scope>NUCLEOTIDE SEQUENCE</scope>
    <source>
        <strain evidence="2">JCM 3086</strain>
    </source>
</reference>
<protein>
    <submittedName>
        <fullName evidence="2">Tagatose-6-phosphate kinase</fullName>
    </submittedName>
</protein>
<dbReference type="PANTHER" id="PTHR32502:SF2">
    <property type="entry name" value="D-TAGATOSE-1,6-BISPHOSPHATE ALDOLASE SUBUNIT KBAZ"/>
    <property type="match status" value="1"/>
</dbReference>
<organism evidence="2 3">
    <name type="scientific">Streptomyces brasiliensis</name>
    <dbReference type="NCBI Taxonomy" id="1954"/>
    <lineage>
        <taxon>Bacteria</taxon>
        <taxon>Bacillati</taxon>
        <taxon>Actinomycetota</taxon>
        <taxon>Actinomycetes</taxon>
        <taxon>Kitasatosporales</taxon>
        <taxon>Streptomycetaceae</taxon>
        <taxon>Streptomyces</taxon>
    </lineage>
</organism>
<reference evidence="2" key="2">
    <citation type="submission" date="2020-09" db="EMBL/GenBank/DDBJ databases">
        <authorList>
            <person name="Sun Q."/>
            <person name="Ohkuma M."/>
        </authorList>
    </citation>
    <scope>NUCLEOTIDE SEQUENCE</scope>
    <source>
        <strain evidence="2">JCM 3086</strain>
    </source>
</reference>
<dbReference type="PIRSF" id="PIRSF009264">
    <property type="entry name" value="TagBP_ald_AgaZ"/>
    <property type="match status" value="1"/>
</dbReference>
<evidence type="ECO:0000256" key="1">
    <source>
        <dbReference type="ARBA" id="ARBA00005007"/>
    </source>
</evidence>
<dbReference type="Gene3D" id="1.10.400.20">
    <property type="entry name" value="putative tagatose 6-phosphate kinase domain like"/>
    <property type="match status" value="1"/>
</dbReference>
<dbReference type="GO" id="GO:0005886">
    <property type="term" value="C:plasma membrane"/>
    <property type="evidence" value="ECO:0007669"/>
    <property type="project" value="TreeGrafter"/>
</dbReference>
<dbReference type="EMBL" id="BMQA01000044">
    <property type="protein sequence ID" value="GGJ53498.1"/>
    <property type="molecule type" value="Genomic_DNA"/>
</dbReference>
<dbReference type="Gene3D" id="3.20.20.70">
    <property type="entry name" value="Aldolase class I"/>
    <property type="match status" value="1"/>
</dbReference>
<dbReference type="GO" id="GO:0016301">
    <property type="term" value="F:kinase activity"/>
    <property type="evidence" value="ECO:0007669"/>
    <property type="project" value="UniProtKB-KW"/>
</dbReference>
<sequence length="463" mass="51111">MTTKAHTNTLPETFPEVRVPFQARALLRTLEQNMWNPLDEVVRRQKAGEPHGITSVCSAHPLVIEAAVRQALASGGILLVEATSNQVDQYGGYTGMKPEDFRELVHGMATEHGLPLDRVVLGGDHLGPNRWRSLTPEQAMAEADALVAAYVRAGFTKIHLDCSFSCAGDPAPLTDDLVAERTARLVRVAEEAAGDSAAALRYVIGTEVPVPGGAHETLEGMTATGPEAARLTVEHNRNAFAAHQVADAWPRVMALVVQPGVEFDHLQVFDYRRERTTELREVLADEPNMVFEAHSTDYQTVDGLAALVEDHWAVLKVGPGLTFALREALFALAAVEDELVGPGARSGIVEVVDRRMREEPSWWSGYYEGDAAAQRLARRYSYSDRMRYYWPDPEISAAQDRLFANLSALGIPLPLLSAHLPDQYRRVRVGALTATPRDLVVDRVRDVLRDYDRACSVQDKEYV</sequence>
<evidence type="ECO:0000313" key="2">
    <source>
        <dbReference type="EMBL" id="GGJ53498.1"/>
    </source>
</evidence>
<dbReference type="GO" id="GO:0009401">
    <property type="term" value="P:phosphoenolpyruvate-dependent sugar phosphotransferase system"/>
    <property type="evidence" value="ECO:0007669"/>
    <property type="project" value="TreeGrafter"/>
</dbReference>
<dbReference type="PANTHER" id="PTHR32502">
    <property type="entry name" value="N-ACETYLGALACTOSAMINE PERMEASE II COMPONENT-RELATED"/>
    <property type="match status" value="1"/>
</dbReference>
<dbReference type="NCBIfam" id="TIGR02810">
    <property type="entry name" value="agaZ_gatZ"/>
    <property type="match status" value="1"/>
</dbReference>
<dbReference type="GO" id="GO:0005975">
    <property type="term" value="P:carbohydrate metabolic process"/>
    <property type="evidence" value="ECO:0007669"/>
    <property type="project" value="InterPro"/>
</dbReference>
<proteinExistence type="predicted"/>
<dbReference type="InterPro" id="IPR012062">
    <property type="entry name" value="GatZ/KbaZ-like"/>
</dbReference>
<evidence type="ECO:0000313" key="3">
    <source>
        <dbReference type="Proteomes" id="UP000657574"/>
    </source>
</evidence>
<gene>
    <name evidence="2" type="ORF">GCM10010121_075320</name>
</gene>
<dbReference type="AlphaFoldDB" id="A0A917L979"/>
<keyword evidence="2" id="KW-0808">Transferase</keyword>
<dbReference type="Proteomes" id="UP000657574">
    <property type="component" value="Unassembled WGS sequence"/>
</dbReference>
<accession>A0A917L979</accession>
<dbReference type="SUPFAM" id="SSF51569">
    <property type="entry name" value="Aldolase"/>
    <property type="match status" value="1"/>
</dbReference>
<dbReference type="InterPro" id="IPR050303">
    <property type="entry name" value="GatZ_KbaZ_carbometab"/>
</dbReference>
<keyword evidence="3" id="KW-1185">Reference proteome</keyword>
<comment type="pathway">
    <text evidence="1">Carbohydrate metabolism.</text>
</comment>
<dbReference type="Pfam" id="PF08013">
    <property type="entry name" value="GatZ_KbaZ-like"/>
    <property type="match status" value="1"/>
</dbReference>